<organism evidence="1 2">
    <name type="scientific">Persea americana</name>
    <name type="common">Avocado</name>
    <dbReference type="NCBI Taxonomy" id="3435"/>
    <lineage>
        <taxon>Eukaryota</taxon>
        <taxon>Viridiplantae</taxon>
        <taxon>Streptophyta</taxon>
        <taxon>Embryophyta</taxon>
        <taxon>Tracheophyta</taxon>
        <taxon>Spermatophyta</taxon>
        <taxon>Magnoliopsida</taxon>
        <taxon>Magnoliidae</taxon>
        <taxon>Laurales</taxon>
        <taxon>Lauraceae</taxon>
        <taxon>Persea</taxon>
    </lineage>
</organism>
<sequence length="233" mass="26015">MAMALAAFSSAEIAVPIVLSNGEREIDAGIIAFNPSIGFEKLRSLIAEHIGADHHHIAIFLSSRKAPRSPEIGCRVLIQNNSDVAAIARERNCFFFVLWKPPPPPPHAAKRERRRGPRRTFEDVGVPTPTILRRDTPPPIDQRLGLGFVDYESRIRELQMHGENNRYPLYTKPYPSDRTSAGTGSNTGTNTAVCEQCLSKERPIPFHHCVNDRVVVGFRTRFGPIERPSSSKK</sequence>
<comment type="caution">
    <text evidence="1">The sequence shown here is derived from an EMBL/GenBank/DDBJ whole genome shotgun (WGS) entry which is preliminary data.</text>
</comment>
<evidence type="ECO:0000313" key="1">
    <source>
        <dbReference type="EMBL" id="KAJ8615434.1"/>
    </source>
</evidence>
<evidence type="ECO:0000313" key="2">
    <source>
        <dbReference type="Proteomes" id="UP001234297"/>
    </source>
</evidence>
<gene>
    <name evidence="1" type="ORF">MRB53_034806</name>
</gene>
<reference evidence="1 2" key="1">
    <citation type="journal article" date="2022" name="Hortic Res">
        <title>A haplotype resolved chromosomal level avocado genome allows analysis of novel avocado genes.</title>
        <authorList>
            <person name="Nath O."/>
            <person name="Fletcher S.J."/>
            <person name="Hayward A."/>
            <person name="Shaw L.M."/>
            <person name="Masouleh A.K."/>
            <person name="Furtado A."/>
            <person name="Henry R.J."/>
            <person name="Mitter N."/>
        </authorList>
    </citation>
    <scope>NUCLEOTIDE SEQUENCE [LARGE SCALE GENOMIC DNA]</scope>
    <source>
        <strain evidence="2">cv. Hass</strain>
    </source>
</reference>
<dbReference type="EMBL" id="CM056820">
    <property type="protein sequence ID" value="KAJ8615434.1"/>
    <property type="molecule type" value="Genomic_DNA"/>
</dbReference>
<dbReference type="Proteomes" id="UP001234297">
    <property type="component" value="Chromosome 12"/>
</dbReference>
<accession>A0ACC2K348</accession>
<keyword evidence="2" id="KW-1185">Reference proteome</keyword>
<proteinExistence type="predicted"/>
<name>A0ACC2K348_PERAE</name>
<protein>
    <submittedName>
        <fullName evidence="1">Uncharacterized protein</fullName>
    </submittedName>
</protein>